<keyword evidence="6 7" id="KW-0472">Membrane</keyword>
<feature type="transmembrane region" description="Helical" evidence="7">
    <location>
        <begin position="31"/>
        <end position="50"/>
    </location>
</feature>
<evidence type="ECO:0008006" key="10">
    <source>
        <dbReference type="Google" id="ProtNLM"/>
    </source>
</evidence>
<evidence type="ECO:0000313" key="8">
    <source>
        <dbReference type="EMBL" id="PPE72950.1"/>
    </source>
</evidence>
<evidence type="ECO:0000256" key="2">
    <source>
        <dbReference type="ARBA" id="ARBA00006386"/>
    </source>
</evidence>
<dbReference type="InterPro" id="IPR052923">
    <property type="entry name" value="UPF0718"/>
</dbReference>
<evidence type="ECO:0000313" key="9">
    <source>
        <dbReference type="Proteomes" id="UP000238220"/>
    </source>
</evidence>
<feature type="transmembrane region" description="Helical" evidence="7">
    <location>
        <begin position="249"/>
        <end position="271"/>
    </location>
</feature>
<dbReference type="Pfam" id="PF03773">
    <property type="entry name" value="ArsP_1"/>
    <property type="match status" value="1"/>
</dbReference>
<feature type="transmembrane region" description="Helical" evidence="7">
    <location>
        <begin position="122"/>
        <end position="142"/>
    </location>
</feature>
<keyword evidence="3" id="KW-1003">Cell membrane</keyword>
<dbReference type="InterPro" id="IPR005524">
    <property type="entry name" value="DUF318"/>
</dbReference>
<feature type="transmembrane region" description="Helical" evidence="7">
    <location>
        <begin position="353"/>
        <end position="371"/>
    </location>
</feature>
<evidence type="ECO:0000256" key="5">
    <source>
        <dbReference type="ARBA" id="ARBA00022989"/>
    </source>
</evidence>
<comment type="similarity">
    <text evidence="2">Belongs to the UPF0718 family.</text>
</comment>
<organism evidence="8 9">
    <name type="scientific">Solimonas fluminis</name>
    <dbReference type="NCBI Taxonomy" id="2086571"/>
    <lineage>
        <taxon>Bacteria</taxon>
        <taxon>Pseudomonadati</taxon>
        <taxon>Pseudomonadota</taxon>
        <taxon>Gammaproteobacteria</taxon>
        <taxon>Nevskiales</taxon>
        <taxon>Nevskiaceae</taxon>
        <taxon>Solimonas</taxon>
    </lineage>
</organism>
<evidence type="ECO:0000256" key="1">
    <source>
        <dbReference type="ARBA" id="ARBA00004651"/>
    </source>
</evidence>
<proteinExistence type="inferred from homology"/>
<comment type="subcellular location">
    <subcellularLocation>
        <location evidence="1">Cell membrane</location>
        <topology evidence="1">Multi-pass membrane protein</topology>
    </subcellularLocation>
</comment>
<dbReference type="AlphaFoldDB" id="A0A2S5TD88"/>
<dbReference type="PANTHER" id="PTHR34184">
    <property type="entry name" value="UPF0718 PROTEIN YCGR"/>
    <property type="match status" value="1"/>
</dbReference>
<gene>
    <name evidence="8" type="ORF">C3942_16155</name>
</gene>
<dbReference type="EMBL" id="PSNW01000009">
    <property type="protein sequence ID" value="PPE72950.1"/>
    <property type="molecule type" value="Genomic_DNA"/>
</dbReference>
<dbReference type="Proteomes" id="UP000238220">
    <property type="component" value="Unassembled WGS sequence"/>
</dbReference>
<keyword evidence="9" id="KW-1185">Reference proteome</keyword>
<comment type="caution">
    <text evidence="8">The sequence shown here is derived from an EMBL/GenBank/DDBJ whole genome shotgun (WGS) entry which is preliminary data.</text>
</comment>
<feature type="transmembrane region" description="Helical" evidence="7">
    <location>
        <begin position="511"/>
        <end position="531"/>
    </location>
</feature>
<sequence>MHLALLLATLAALLSGPLIYAVAHRRPALLAFLDGFVLVSIAGLVLLEVVPGAFVDGGPWSAAFLLLGLLGPTLFEHLLSRARRGAHIAALALAILGLVLHSMADGAALSPLGEESLHRHDALALAVAIHSIPVGLVVWWLMAPVFGALLPSLAIGAMCLGTVAGYRWGIELNAVLGLQAGAWFQALVAGSILHVVFGRPHLDDHAAEQASRPPYEGLGNLAAVGALLLIGGAHAHAHEAGASGFDERFLSLALQSAPALLLAYLIGGFISGELPQSWLRWLSRGGPGAQALRGTALGLPLPICSCGVLPLYQSLIQRGVPLAAATAFLIATPEVGLTALFVSLPLLGWEATLLRVACAALLAVFIGYMLARVLRGPAAAAPAPACCGCGKAAPAAPAPAEPRLKRALRSGLVDLVDDTAAWIVAGIALAAFAMPYAETVLWSDLPDGIEVLVFALLGMPMYVCSAAATPLVAVLIAAGVSPGAAIAFLLTGPATNVATFGVLAKIHDRRHALAFAAITAAGAVAIGLAVNLLAPPMQATIPALRDHGGSLLQQASLALLALLYGASLLRRGGRGWMADLFEPSRT</sequence>
<evidence type="ECO:0000256" key="3">
    <source>
        <dbReference type="ARBA" id="ARBA00022475"/>
    </source>
</evidence>
<feature type="transmembrane region" description="Helical" evidence="7">
    <location>
        <begin position="551"/>
        <end position="569"/>
    </location>
</feature>
<feature type="transmembrane region" description="Helical" evidence="7">
    <location>
        <begin position="217"/>
        <end position="237"/>
    </location>
</feature>
<evidence type="ECO:0000256" key="7">
    <source>
        <dbReference type="SAM" id="Phobius"/>
    </source>
</evidence>
<feature type="transmembrane region" description="Helical" evidence="7">
    <location>
        <begin position="291"/>
        <end position="312"/>
    </location>
</feature>
<accession>A0A2S5TD88</accession>
<feature type="transmembrane region" description="Helical" evidence="7">
    <location>
        <begin position="87"/>
        <end position="110"/>
    </location>
</feature>
<feature type="transmembrane region" description="Helical" evidence="7">
    <location>
        <begin position="484"/>
        <end position="504"/>
    </location>
</feature>
<dbReference type="RefSeq" id="WP_104231394.1">
    <property type="nucleotide sequence ID" value="NZ_PSNW01000009.1"/>
</dbReference>
<keyword evidence="4 7" id="KW-0812">Transmembrane</keyword>
<dbReference type="GO" id="GO:0005886">
    <property type="term" value="C:plasma membrane"/>
    <property type="evidence" value="ECO:0007669"/>
    <property type="project" value="UniProtKB-SubCell"/>
</dbReference>
<feature type="transmembrane region" description="Helical" evidence="7">
    <location>
        <begin position="451"/>
        <end position="478"/>
    </location>
</feature>
<reference evidence="8 9" key="1">
    <citation type="submission" date="2018-02" db="EMBL/GenBank/DDBJ databases">
        <title>Genome sequencing of Solimonas sp. HR-BB.</title>
        <authorList>
            <person name="Lee Y."/>
            <person name="Jeon C.O."/>
        </authorList>
    </citation>
    <scope>NUCLEOTIDE SEQUENCE [LARGE SCALE GENOMIC DNA]</scope>
    <source>
        <strain evidence="8 9">HR-BB</strain>
    </source>
</reference>
<feature type="transmembrane region" description="Helical" evidence="7">
    <location>
        <begin position="148"/>
        <end position="168"/>
    </location>
</feature>
<evidence type="ECO:0000256" key="4">
    <source>
        <dbReference type="ARBA" id="ARBA00022692"/>
    </source>
</evidence>
<protein>
    <recommendedName>
        <fullName evidence="10">Permease</fullName>
    </recommendedName>
</protein>
<name>A0A2S5TD88_9GAMM</name>
<dbReference type="OrthoDB" id="9810876at2"/>
<feature type="transmembrane region" description="Helical" evidence="7">
    <location>
        <begin position="57"/>
        <end position="75"/>
    </location>
</feature>
<feature type="transmembrane region" description="Helical" evidence="7">
    <location>
        <begin position="324"/>
        <end position="347"/>
    </location>
</feature>
<dbReference type="PANTHER" id="PTHR34184:SF4">
    <property type="entry name" value="UPF0718 PROTEIN YCGR"/>
    <property type="match status" value="1"/>
</dbReference>
<feature type="transmembrane region" description="Helical" evidence="7">
    <location>
        <begin position="175"/>
        <end position="197"/>
    </location>
</feature>
<evidence type="ECO:0000256" key="6">
    <source>
        <dbReference type="ARBA" id="ARBA00023136"/>
    </source>
</evidence>
<keyword evidence="5 7" id="KW-1133">Transmembrane helix</keyword>